<sequence>MHPSQPGPVEAVFALGAGTFPDLSSGPGTTLFHYSNGPAKVPTPWKRGRPRGGKGSAVVRKDVSQTSAKRTKNAPNVSNTAELSTTAHHSKPDVPSQVVSRLNLHQIQGVDPFGQAPITLEPYMLDLLRYYAETAWRNFYTLEDLAGRNPVSEFWMPRAFQDSSLIHTFVGCSVAHAYGYHAIAFQNRGLRHLQDAISVVKRRLDIPAATFSSTTLAVIAGIAMLEKGAGRHENWAVHMQGLRDLVDHRGGREALASEPLILHKIYRADLFGSLDTGQRSWFSGPSTLPFDVQPTAPVRSQGFKELFETTDICSPLRNCVRELETLVSFWTVPVTTRSVASLLADDNGQAEITSRPGGVKPTATQAKHTRDVLTEVQYALVSDEVLRHCGQETHEGRLNDFCRVVLIVYSQTLLHEPTPYYTLGRRIGRVFRRVYSDAMPIPGSQSPILKDFCIWALFLAAAAIEGTECDSNAWIRAMFAQLVMEEEEEFLGNDRARMKGRLKRYLWVPCLHDASFERLWEGSFRVTEIETI</sequence>
<organism evidence="3 4">
    <name type="scientific">Apiospora hydei</name>
    <dbReference type="NCBI Taxonomy" id="1337664"/>
    <lineage>
        <taxon>Eukaryota</taxon>
        <taxon>Fungi</taxon>
        <taxon>Dikarya</taxon>
        <taxon>Ascomycota</taxon>
        <taxon>Pezizomycotina</taxon>
        <taxon>Sordariomycetes</taxon>
        <taxon>Xylariomycetidae</taxon>
        <taxon>Amphisphaeriales</taxon>
        <taxon>Apiosporaceae</taxon>
        <taxon>Apiospora</taxon>
    </lineage>
</organism>
<feature type="region of interest" description="Disordered" evidence="2">
    <location>
        <begin position="37"/>
        <end position="92"/>
    </location>
</feature>
<dbReference type="RefSeq" id="XP_066665121.1">
    <property type="nucleotide sequence ID" value="XM_066815831.1"/>
</dbReference>
<keyword evidence="1" id="KW-0539">Nucleus</keyword>
<comment type="caution">
    <text evidence="3">The sequence shown here is derived from an EMBL/GenBank/DDBJ whole genome shotgun (WGS) entry which is preliminary data.</text>
</comment>
<protein>
    <submittedName>
        <fullName evidence="3">Uncharacterized protein</fullName>
    </submittedName>
</protein>
<gene>
    <name evidence="3" type="ORF">PG997_011516</name>
</gene>
<reference evidence="3 4" key="1">
    <citation type="submission" date="2023-01" db="EMBL/GenBank/DDBJ databases">
        <title>Analysis of 21 Apiospora genomes using comparative genomics revels a genus with tremendous synthesis potential of carbohydrate active enzymes and secondary metabolites.</title>
        <authorList>
            <person name="Sorensen T."/>
        </authorList>
    </citation>
    <scope>NUCLEOTIDE SEQUENCE [LARGE SCALE GENOMIC DNA]</scope>
    <source>
        <strain evidence="3 4">CBS 114990</strain>
    </source>
</reference>
<dbReference type="PANTHER" id="PTHR37540:SF5">
    <property type="entry name" value="TRANSCRIPTION FACTOR DOMAIN-CONTAINING PROTEIN"/>
    <property type="match status" value="1"/>
</dbReference>
<name>A0ABR1VN81_9PEZI</name>
<dbReference type="Proteomes" id="UP001433268">
    <property type="component" value="Unassembled WGS sequence"/>
</dbReference>
<evidence type="ECO:0000313" key="4">
    <source>
        <dbReference type="Proteomes" id="UP001433268"/>
    </source>
</evidence>
<evidence type="ECO:0000256" key="2">
    <source>
        <dbReference type="SAM" id="MobiDB-lite"/>
    </source>
</evidence>
<dbReference type="Pfam" id="PF11951">
    <property type="entry name" value="Fungal_trans_2"/>
    <property type="match status" value="1"/>
</dbReference>
<dbReference type="GeneID" id="92048891"/>
<dbReference type="PANTHER" id="PTHR37540">
    <property type="entry name" value="TRANSCRIPTION FACTOR (ACR-2), PUTATIVE-RELATED-RELATED"/>
    <property type="match status" value="1"/>
</dbReference>
<feature type="compositionally biased region" description="Polar residues" evidence="2">
    <location>
        <begin position="64"/>
        <end position="87"/>
    </location>
</feature>
<keyword evidence="4" id="KW-1185">Reference proteome</keyword>
<accession>A0ABR1VN81</accession>
<evidence type="ECO:0000256" key="1">
    <source>
        <dbReference type="ARBA" id="ARBA00023242"/>
    </source>
</evidence>
<dbReference type="EMBL" id="JAQQWN010000008">
    <property type="protein sequence ID" value="KAK8071313.1"/>
    <property type="molecule type" value="Genomic_DNA"/>
</dbReference>
<evidence type="ECO:0000313" key="3">
    <source>
        <dbReference type="EMBL" id="KAK8071313.1"/>
    </source>
</evidence>
<proteinExistence type="predicted"/>
<dbReference type="InterPro" id="IPR021858">
    <property type="entry name" value="Fun_TF"/>
</dbReference>